<evidence type="ECO:0000313" key="2">
    <source>
        <dbReference type="EMBL" id="KAF7292211.1"/>
    </source>
</evidence>
<reference evidence="2" key="1">
    <citation type="submission" date="2020-05" db="EMBL/GenBank/DDBJ databases">
        <title>Mycena genomes resolve the evolution of fungal bioluminescence.</title>
        <authorList>
            <person name="Tsai I.J."/>
        </authorList>
    </citation>
    <scope>NUCLEOTIDE SEQUENCE</scope>
    <source>
        <strain evidence="2">171206Taipei</strain>
    </source>
</reference>
<name>A0A8H6S532_9AGAR</name>
<organism evidence="2 3">
    <name type="scientific">Mycena indigotica</name>
    <dbReference type="NCBI Taxonomy" id="2126181"/>
    <lineage>
        <taxon>Eukaryota</taxon>
        <taxon>Fungi</taxon>
        <taxon>Dikarya</taxon>
        <taxon>Basidiomycota</taxon>
        <taxon>Agaricomycotina</taxon>
        <taxon>Agaricomycetes</taxon>
        <taxon>Agaricomycetidae</taxon>
        <taxon>Agaricales</taxon>
        <taxon>Marasmiineae</taxon>
        <taxon>Mycenaceae</taxon>
        <taxon>Mycena</taxon>
    </lineage>
</organism>
<dbReference type="AlphaFoldDB" id="A0A8H6S532"/>
<evidence type="ECO:0000313" key="3">
    <source>
        <dbReference type="Proteomes" id="UP000636479"/>
    </source>
</evidence>
<feature type="region of interest" description="Disordered" evidence="1">
    <location>
        <begin position="102"/>
        <end position="127"/>
    </location>
</feature>
<evidence type="ECO:0000256" key="1">
    <source>
        <dbReference type="SAM" id="MobiDB-lite"/>
    </source>
</evidence>
<proteinExistence type="predicted"/>
<protein>
    <submittedName>
        <fullName evidence="2">Uncharacterized protein</fullName>
    </submittedName>
</protein>
<dbReference type="GeneID" id="59351486"/>
<gene>
    <name evidence="2" type="ORF">MIND_01248400</name>
</gene>
<feature type="region of interest" description="Disordered" evidence="1">
    <location>
        <begin position="176"/>
        <end position="205"/>
    </location>
</feature>
<sequence>MHCCAAVATLTQQQDGFKLEASPGANWGPSCGFPFVSPALFVAPDDQASNECWAKKAALTRVGSSGAKAHENAPSERSTAAKPAPIAVDLCAGDLLAASGQRKARSLAASPRSRPRPRGPFSARLRGQQQSLAAVVEASRGVHEIGGATLDLSFLKSSGGTRHRLGLGEADSVGREHEWVPPLSQKTRQNGPAPGSARSRRRFSKVAASRPVSRAFGLDRKLWPATLCAIPSKTTESSSSCIAPSRLVTFAPKPSLSCPLPFPFASPALIAAPDDHGLLKLWAKKFVQHDAQSHSHHSQFSSPPFLPILDLNLAIIGRDARSRQQIDAELGSRREDDVLVGKLDFGGNPPAGFEPATRRVCLETGRFAPTRPLPPRGKTQRSYLNMFGASYAPAAVCSRGTRSRPPDLRDSRALRRVYACSAWNSQGYEAWSAPSFPELPGRNGRVVVPARPDRCLLGFVVLWPVCRVFNCRRDAPFWLKSQESSLRPPCSV</sequence>
<comment type="caution">
    <text evidence="2">The sequence shown here is derived from an EMBL/GenBank/DDBJ whole genome shotgun (WGS) entry which is preliminary data.</text>
</comment>
<accession>A0A8H6S532</accession>
<keyword evidence="3" id="KW-1185">Reference proteome</keyword>
<dbReference type="RefSeq" id="XP_037214938.1">
    <property type="nucleotide sequence ID" value="XM_037368970.1"/>
</dbReference>
<dbReference type="EMBL" id="JACAZF010000012">
    <property type="protein sequence ID" value="KAF7292211.1"/>
    <property type="molecule type" value="Genomic_DNA"/>
</dbReference>
<dbReference type="Proteomes" id="UP000636479">
    <property type="component" value="Unassembled WGS sequence"/>
</dbReference>